<dbReference type="FunFam" id="3.30.565.10:FF:000006">
    <property type="entry name" value="Sensor histidine kinase WalK"/>
    <property type="match status" value="1"/>
</dbReference>
<dbReference type="Proteomes" id="UP000598633">
    <property type="component" value="Unassembled WGS sequence"/>
</dbReference>
<dbReference type="GO" id="GO:0016020">
    <property type="term" value="C:membrane"/>
    <property type="evidence" value="ECO:0007669"/>
    <property type="project" value="UniProtKB-SubCell"/>
</dbReference>
<dbReference type="CDD" id="cd06225">
    <property type="entry name" value="HAMP"/>
    <property type="match status" value="1"/>
</dbReference>
<evidence type="ECO:0000256" key="12">
    <source>
        <dbReference type="SAM" id="Phobius"/>
    </source>
</evidence>
<gene>
    <name evidence="15" type="ORF">IFJ97_04930</name>
</gene>
<accession>A0A8J6Y0P7</accession>
<dbReference type="AlphaFoldDB" id="A0A8J6Y0P7"/>
<evidence type="ECO:0000256" key="8">
    <source>
        <dbReference type="ARBA" id="ARBA00022840"/>
    </source>
</evidence>
<dbReference type="PANTHER" id="PTHR42878:SF7">
    <property type="entry name" value="SENSOR HISTIDINE KINASE GLRK"/>
    <property type="match status" value="1"/>
</dbReference>
<keyword evidence="6" id="KW-0547">Nucleotide-binding</keyword>
<proteinExistence type="predicted"/>
<dbReference type="SUPFAM" id="SSF55874">
    <property type="entry name" value="ATPase domain of HSP90 chaperone/DNA topoisomerase II/histidine kinase"/>
    <property type="match status" value="1"/>
</dbReference>
<keyword evidence="12" id="KW-1133">Transmembrane helix</keyword>
<dbReference type="Gene3D" id="1.10.287.130">
    <property type="match status" value="1"/>
</dbReference>
<dbReference type="Pfam" id="PF00512">
    <property type="entry name" value="HisKA"/>
    <property type="match status" value="1"/>
</dbReference>
<dbReference type="EC" id="2.7.13.3" evidence="3"/>
<dbReference type="PRINTS" id="PR00344">
    <property type="entry name" value="BCTRLSENSOR"/>
</dbReference>
<keyword evidence="12" id="KW-0472">Membrane</keyword>
<keyword evidence="9" id="KW-0902">Two-component regulatory system</keyword>
<evidence type="ECO:0000259" key="13">
    <source>
        <dbReference type="PROSITE" id="PS50109"/>
    </source>
</evidence>
<comment type="subcellular location">
    <subcellularLocation>
        <location evidence="2">Membrane</location>
    </subcellularLocation>
</comment>
<evidence type="ECO:0000256" key="4">
    <source>
        <dbReference type="ARBA" id="ARBA00022553"/>
    </source>
</evidence>
<dbReference type="Pfam" id="PF00672">
    <property type="entry name" value="HAMP"/>
    <property type="match status" value="1"/>
</dbReference>
<feature type="domain" description="Histidine kinase" evidence="13">
    <location>
        <begin position="279"/>
        <end position="503"/>
    </location>
</feature>
<keyword evidence="4" id="KW-0597">Phosphoprotein</keyword>
<dbReference type="InterPro" id="IPR003661">
    <property type="entry name" value="HisK_dim/P_dom"/>
</dbReference>
<dbReference type="Pfam" id="PF02518">
    <property type="entry name" value="HATPase_c"/>
    <property type="match status" value="1"/>
</dbReference>
<evidence type="ECO:0000256" key="7">
    <source>
        <dbReference type="ARBA" id="ARBA00022777"/>
    </source>
</evidence>
<evidence type="ECO:0000256" key="2">
    <source>
        <dbReference type="ARBA" id="ARBA00004370"/>
    </source>
</evidence>
<sequence>MTRRRVLLQTRIARHIAFAVVVSLVLSALVLVVFRHHAVRRNMERSARTYASLISERLTEQFGFFGTGGKGVVDQQIAQLRELNDDIERLEIVDVRGKVVLRAEGNNVVLFGEGIESPMVTDRELLRAISGLETTAVQVTEADGSDAYRVVAPVVKQWGEHVYSLVGTFTYANVDRQLRSSLWLSALILAVGLGLTQWVSVTLAGGITRDVEVLRAGVMRIQEGRLEERVSIDSRDEIEELADAFNLMADELVATIRQLREANRELETLDQTKADLVANVSHELKTPLTALRGYLELMAEGGLGSISEESIRAVMVCRKNVERLSLRVEELVQLSRLDRFTSLDSAREEIELNSILEGIIDTFRPRMEGGGVHFVLQVQPDLWALQANPEQIERVFLNLLDNAVKFTPKGGTVLVLAEACDHEQRQGVLVRIQDSGVGIPPTELVRIFDRFYQVDPSSRRRFGGMGLGLSLVRSIVEAHRGAVWAESEEGIGSTFFVWMPFGDFGQDGTSQGGPSVRLEEADGDRTAVREA</sequence>
<dbReference type="SMART" id="SM00388">
    <property type="entry name" value="HisKA"/>
    <property type="match status" value="1"/>
</dbReference>
<dbReference type="GO" id="GO:0000156">
    <property type="term" value="F:phosphorelay response regulator activity"/>
    <property type="evidence" value="ECO:0007669"/>
    <property type="project" value="TreeGrafter"/>
</dbReference>
<evidence type="ECO:0000256" key="1">
    <source>
        <dbReference type="ARBA" id="ARBA00000085"/>
    </source>
</evidence>
<dbReference type="InterPro" id="IPR004358">
    <property type="entry name" value="Sig_transdc_His_kin-like_C"/>
</dbReference>
<dbReference type="InterPro" id="IPR003594">
    <property type="entry name" value="HATPase_dom"/>
</dbReference>
<keyword evidence="10" id="KW-0175">Coiled coil</keyword>
<feature type="domain" description="HAMP" evidence="14">
    <location>
        <begin position="205"/>
        <end position="257"/>
    </location>
</feature>
<dbReference type="CDD" id="cd00082">
    <property type="entry name" value="HisKA"/>
    <property type="match status" value="1"/>
</dbReference>
<keyword evidence="7" id="KW-0418">Kinase</keyword>
<keyword evidence="8" id="KW-0067">ATP-binding</keyword>
<dbReference type="GO" id="GO:0030295">
    <property type="term" value="F:protein kinase activator activity"/>
    <property type="evidence" value="ECO:0007669"/>
    <property type="project" value="TreeGrafter"/>
</dbReference>
<dbReference type="SUPFAM" id="SSF47384">
    <property type="entry name" value="Homodimeric domain of signal transducing histidine kinase"/>
    <property type="match status" value="1"/>
</dbReference>
<dbReference type="PROSITE" id="PS50109">
    <property type="entry name" value="HIS_KIN"/>
    <property type="match status" value="1"/>
</dbReference>
<dbReference type="SUPFAM" id="SSF158472">
    <property type="entry name" value="HAMP domain-like"/>
    <property type="match status" value="1"/>
</dbReference>
<dbReference type="Gene3D" id="6.10.340.10">
    <property type="match status" value="1"/>
</dbReference>
<evidence type="ECO:0000256" key="6">
    <source>
        <dbReference type="ARBA" id="ARBA00022741"/>
    </source>
</evidence>
<protein>
    <recommendedName>
        <fullName evidence="3">histidine kinase</fullName>
        <ecNumber evidence="3">2.7.13.3</ecNumber>
    </recommendedName>
</protein>
<evidence type="ECO:0000256" key="11">
    <source>
        <dbReference type="SAM" id="MobiDB-lite"/>
    </source>
</evidence>
<dbReference type="InterPro" id="IPR005467">
    <property type="entry name" value="His_kinase_dom"/>
</dbReference>
<comment type="catalytic activity">
    <reaction evidence="1">
        <text>ATP + protein L-histidine = ADP + protein N-phospho-L-histidine.</text>
        <dbReference type="EC" id="2.7.13.3"/>
    </reaction>
</comment>
<dbReference type="InterPro" id="IPR050351">
    <property type="entry name" value="BphY/WalK/GraS-like"/>
</dbReference>
<dbReference type="InterPro" id="IPR003660">
    <property type="entry name" value="HAMP_dom"/>
</dbReference>
<dbReference type="SMART" id="SM00387">
    <property type="entry name" value="HATPase_c"/>
    <property type="match status" value="1"/>
</dbReference>
<name>A0A8J6Y0P7_9BACT</name>
<reference evidence="15 16" key="1">
    <citation type="submission" date="2020-08" db="EMBL/GenBank/DDBJ databases">
        <title>Acidobacteriota in marine sediments use diverse sulfur dissimilation pathways.</title>
        <authorList>
            <person name="Wasmund K."/>
        </authorList>
    </citation>
    <scope>NUCLEOTIDE SEQUENCE [LARGE SCALE GENOMIC DNA]</scope>
    <source>
        <strain evidence="15">MAG AM3-A</strain>
    </source>
</reference>
<keyword evidence="12" id="KW-0812">Transmembrane</keyword>
<dbReference type="InterPro" id="IPR036890">
    <property type="entry name" value="HATPase_C_sf"/>
</dbReference>
<organism evidence="15 16">
    <name type="scientific">Candidatus Sulfomarinibacter kjeldsenii</name>
    <dbReference type="NCBI Taxonomy" id="2885994"/>
    <lineage>
        <taxon>Bacteria</taxon>
        <taxon>Pseudomonadati</taxon>
        <taxon>Acidobacteriota</taxon>
        <taxon>Thermoanaerobaculia</taxon>
        <taxon>Thermoanaerobaculales</taxon>
        <taxon>Candidatus Sulfomarinibacteraceae</taxon>
        <taxon>Candidatus Sulfomarinibacter</taxon>
    </lineage>
</organism>
<comment type="caution">
    <text evidence="15">The sequence shown here is derived from an EMBL/GenBank/DDBJ whole genome shotgun (WGS) entry which is preliminary data.</text>
</comment>
<evidence type="ECO:0000313" key="16">
    <source>
        <dbReference type="Proteomes" id="UP000598633"/>
    </source>
</evidence>
<dbReference type="EMBL" id="JACXWA010000081">
    <property type="protein sequence ID" value="MBD3870686.1"/>
    <property type="molecule type" value="Genomic_DNA"/>
</dbReference>
<evidence type="ECO:0000256" key="3">
    <source>
        <dbReference type="ARBA" id="ARBA00012438"/>
    </source>
</evidence>
<evidence type="ECO:0000256" key="9">
    <source>
        <dbReference type="ARBA" id="ARBA00023012"/>
    </source>
</evidence>
<feature type="coiled-coil region" evidence="10">
    <location>
        <begin position="249"/>
        <end position="279"/>
    </location>
</feature>
<dbReference type="PANTHER" id="PTHR42878">
    <property type="entry name" value="TWO-COMPONENT HISTIDINE KINASE"/>
    <property type="match status" value="1"/>
</dbReference>
<feature type="compositionally biased region" description="Basic and acidic residues" evidence="11">
    <location>
        <begin position="517"/>
        <end position="531"/>
    </location>
</feature>
<keyword evidence="5" id="KW-0808">Transferase</keyword>
<dbReference type="Gene3D" id="3.30.565.10">
    <property type="entry name" value="Histidine kinase-like ATPase, C-terminal domain"/>
    <property type="match status" value="1"/>
</dbReference>
<evidence type="ECO:0000259" key="14">
    <source>
        <dbReference type="PROSITE" id="PS50885"/>
    </source>
</evidence>
<dbReference type="PROSITE" id="PS50885">
    <property type="entry name" value="HAMP"/>
    <property type="match status" value="1"/>
</dbReference>
<evidence type="ECO:0000256" key="5">
    <source>
        <dbReference type="ARBA" id="ARBA00022679"/>
    </source>
</evidence>
<dbReference type="GO" id="GO:0000155">
    <property type="term" value="F:phosphorelay sensor kinase activity"/>
    <property type="evidence" value="ECO:0007669"/>
    <property type="project" value="InterPro"/>
</dbReference>
<feature type="transmembrane region" description="Helical" evidence="12">
    <location>
        <begin position="12"/>
        <end position="34"/>
    </location>
</feature>
<evidence type="ECO:0000256" key="10">
    <source>
        <dbReference type="SAM" id="Coils"/>
    </source>
</evidence>
<dbReference type="InterPro" id="IPR036097">
    <property type="entry name" value="HisK_dim/P_sf"/>
</dbReference>
<dbReference type="GO" id="GO:0007234">
    <property type="term" value="P:osmosensory signaling via phosphorelay pathway"/>
    <property type="evidence" value="ECO:0007669"/>
    <property type="project" value="TreeGrafter"/>
</dbReference>
<dbReference type="SMART" id="SM00304">
    <property type="entry name" value="HAMP"/>
    <property type="match status" value="1"/>
</dbReference>
<feature type="region of interest" description="Disordered" evidence="11">
    <location>
        <begin position="508"/>
        <end position="531"/>
    </location>
</feature>
<evidence type="ECO:0000313" key="15">
    <source>
        <dbReference type="EMBL" id="MBD3870686.1"/>
    </source>
</evidence>